<dbReference type="Gene3D" id="1.10.10.10">
    <property type="entry name" value="Winged helix-like DNA-binding domain superfamily/Winged helix DNA-binding domain"/>
    <property type="match status" value="1"/>
</dbReference>
<evidence type="ECO:0000313" key="6">
    <source>
        <dbReference type="EMBL" id="AUM13501.1"/>
    </source>
</evidence>
<dbReference type="InterPro" id="IPR036390">
    <property type="entry name" value="WH_DNA-bd_sf"/>
</dbReference>
<evidence type="ECO:0000256" key="2">
    <source>
        <dbReference type="ARBA" id="ARBA00023015"/>
    </source>
</evidence>
<dbReference type="InterPro" id="IPR036388">
    <property type="entry name" value="WH-like_DNA-bd_sf"/>
</dbReference>
<sequence length="281" mass="31664">MDIDLLKTFLEVNKTRHFGRAAENLYLTPAAVSARVRQLEQMLGVDLFIRNRNNIQLTLEGERLLPHADTMLLSWSRALQDVALKADQEQQVNVGATHSLWSFGLHQQLSKIFQMLPKAAVRAISHPSEMLARMLVDRTLDVAFLLEPSRLVDFKAEKIGQVKLVLVSNNPELNSKTAFQSGYVYVDWGVSFEMFHAKRFGDLPKPVLHTNMGAIALDYLHNQQGAAYLPHSVLEQEHTPTLLQVPGAPTFSRPLYAVYRASSDRKDIVDEVVQLLKPLSV</sequence>
<dbReference type="InterPro" id="IPR050176">
    <property type="entry name" value="LTTR"/>
</dbReference>
<dbReference type="SUPFAM" id="SSF53850">
    <property type="entry name" value="Periplasmic binding protein-like II"/>
    <property type="match status" value="1"/>
</dbReference>
<organism evidence="6 7">
    <name type="scientific">Ketobacter alkanivorans</name>
    <dbReference type="NCBI Taxonomy" id="1917421"/>
    <lineage>
        <taxon>Bacteria</taxon>
        <taxon>Pseudomonadati</taxon>
        <taxon>Pseudomonadota</taxon>
        <taxon>Gammaproteobacteria</taxon>
        <taxon>Pseudomonadales</taxon>
        <taxon>Ketobacteraceae</taxon>
        <taxon>Ketobacter</taxon>
    </lineage>
</organism>
<evidence type="ECO:0000256" key="3">
    <source>
        <dbReference type="ARBA" id="ARBA00023125"/>
    </source>
</evidence>
<dbReference type="GO" id="GO:0003700">
    <property type="term" value="F:DNA-binding transcription factor activity"/>
    <property type="evidence" value="ECO:0007669"/>
    <property type="project" value="InterPro"/>
</dbReference>
<proteinExistence type="inferred from homology"/>
<comment type="similarity">
    <text evidence="1">Belongs to the LysR transcriptional regulatory family.</text>
</comment>
<dbReference type="Gene3D" id="3.40.190.10">
    <property type="entry name" value="Periplasmic binding protein-like II"/>
    <property type="match status" value="1"/>
</dbReference>
<keyword evidence="2" id="KW-0805">Transcription regulation</keyword>
<evidence type="ECO:0000256" key="1">
    <source>
        <dbReference type="ARBA" id="ARBA00009437"/>
    </source>
</evidence>
<dbReference type="AlphaFoldDB" id="A0A2K9LMY9"/>
<dbReference type="SUPFAM" id="SSF46785">
    <property type="entry name" value="Winged helix' DNA-binding domain"/>
    <property type="match status" value="1"/>
</dbReference>
<dbReference type="PRINTS" id="PR00039">
    <property type="entry name" value="HTHLYSR"/>
</dbReference>
<dbReference type="Proteomes" id="UP000235116">
    <property type="component" value="Chromosome"/>
</dbReference>
<dbReference type="InterPro" id="IPR000847">
    <property type="entry name" value="LysR_HTH_N"/>
</dbReference>
<keyword evidence="7" id="KW-1185">Reference proteome</keyword>
<evidence type="ECO:0000313" key="7">
    <source>
        <dbReference type="Proteomes" id="UP000235116"/>
    </source>
</evidence>
<evidence type="ECO:0000256" key="4">
    <source>
        <dbReference type="ARBA" id="ARBA00023163"/>
    </source>
</evidence>
<dbReference type="OrthoDB" id="9786526at2"/>
<dbReference type="PANTHER" id="PTHR30579:SF8">
    <property type="entry name" value="HTH-TYPE TRANSCRIPTIONAL REGULATOR HDFR"/>
    <property type="match status" value="1"/>
</dbReference>
<dbReference type="EMBL" id="CP022684">
    <property type="protein sequence ID" value="AUM13501.1"/>
    <property type="molecule type" value="Genomic_DNA"/>
</dbReference>
<accession>A0A2K9LMY9</accession>
<protein>
    <recommendedName>
        <fullName evidence="5">HTH lysR-type domain-containing protein</fullName>
    </recommendedName>
</protein>
<dbReference type="InterPro" id="IPR005119">
    <property type="entry name" value="LysR_subst-bd"/>
</dbReference>
<keyword evidence="4" id="KW-0804">Transcription</keyword>
<keyword evidence="3" id="KW-0238">DNA-binding</keyword>
<dbReference type="RefSeq" id="WP_101894876.1">
    <property type="nucleotide sequence ID" value="NZ_CP022684.1"/>
</dbReference>
<dbReference type="PROSITE" id="PS50931">
    <property type="entry name" value="HTH_LYSR"/>
    <property type="match status" value="1"/>
</dbReference>
<dbReference type="CDD" id="cd05466">
    <property type="entry name" value="PBP2_LTTR_substrate"/>
    <property type="match status" value="1"/>
</dbReference>
<gene>
    <name evidence="6" type="ORF">Kalk_14190</name>
</gene>
<dbReference type="Pfam" id="PF03466">
    <property type="entry name" value="LysR_substrate"/>
    <property type="match status" value="1"/>
</dbReference>
<name>A0A2K9LMY9_9GAMM</name>
<feature type="domain" description="HTH lysR-type" evidence="5">
    <location>
        <begin position="1"/>
        <end position="58"/>
    </location>
</feature>
<evidence type="ECO:0000259" key="5">
    <source>
        <dbReference type="PROSITE" id="PS50931"/>
    </source>
</evidence>
<dbReference type="Pfam" id="PF00126">
    <property type="entry name" value="HTH_1"/>
    <property type="match status" value="1"/>
</dbReference>
<reference evidence="7" key="1">
    <citation type="submission" date="2017-08" db="EMBL/GenBank/DDBJ databases">
        <title>Direct submision.</title>
        <authorList>
            <person name="Kim S.-J."/>
            <person name="Rhee S.-K."/>
        </authorList>
    </citation>
    <scope>NUCLEOTIDE SEQUENCE [LARGE SCALE GENOMIC DNA]</scope>
    <source>
        <strain evidence="7">GI5</strain>
    </source>
</reference>
<dbReference type="PANTHER" id="PTHR30579">
    <property type="entry name" value="TRANSCRIPTIONAL REGULATOR"/>
    <property type="match status" value="1"/>
</dbReference>
<dbReference type="GO" id="GO:0003677">
    <property type="term" value="F:DNA binding"/>
    <property type="evidence" value="ECO:0007669"/>
    <property type="project" value="UniProtKB-KW"/>
</dbReference>
<dbReference type="FunFam" id="1.10.10.10:FF:000001">
    <property type="entry name" value="LysR family transcriptional regulator"/>
    <property type="match status" value="1"/>
</dbReference>
<dbReference type="KEGG" id="kak:Kalk_14190"/>